<name>A0A409YAZ3_9AGAR</name>
<sequence>VPELLDYDQDGPWREFASNYRGVPFSDISDLLLQFKLTKFVCSFGLFNSINMAHLESIATSWPNVESLSLYSGLTSFLEVEALCYIASHLPKLTDLSICLYIDSELDPVSPPAFDHPLKSLTLHLENFEEPDIAILSDLVSHLDIIFPNLTSLTHLDDESWIRIDGNNDRPGSTLSQLHQLIRGSRERERKRLETRSQEVTFLRGRIQPFDLERLKIVGRRVRILTWEYYIDGSDPLVDSSVCIAVASALQGRFLLPNLQVLCWERPHQDSFPLLQLCLSPNLKAFELTADQAQPDEQSSPWIESACSIVHQLSDHQVQLSELRLDHSCFPTVLDVIPGSFPNLRTLHLSFNPFLLDSCFDKVPVRQFLQSLADLNHLEELHLFAPLGPFHNPAEIPNFRFQHLKSLSIGCWFREASQLLSMSQFPSLSQFSLQVVLSPQSIHDFDLNLLLGALGNSASLSSIRQLKVEPWRSQKDGYSATWRDFMSGQQGVAFQDIAQYLVQLKLTQFQFPFPIFQSFSLDNLKALAPNWRDMEFLSFYTAEAAQLGFDALHYIATNFPKLRGLAINLDAHSPIPRDTLPIVDHPLALMTLHLERFSRRMPEAADLASYLDIIFPNIVLIYEVNRRDWSNIVREHGRPGSIVAQIHRHIRAARYRDRQRAAGTSDYLRGSIKPFDLERLKLFGRRVRTLTCEDNLFHDANFDSSLCIAVASALQGQSLFPNLQFLKWKRPHQDSIALLQLCLSPRLKKFEVTADVSQDESPHWSEGACSIALQLAENSNQLSDLRLDHSCHPTVLAVIPVAFTHLRTLHLTLDPFNPDRYSDTDTVVHDLLQSLADISHLEELHLALEVLAVTHLPSLSAFSLHLIVPNHSMYDYDWNLLINALGKSAPLPRIRHLEVRPWPKQRLIDDRSIGVREFMYEHQGVPFQEIAERLFQLKLTKFHCPFPIFRSFSLGNLSTLVASWADIECLSFYTAEPAQFGLEALSYIASNVPKLRTLSINLYANLPIPGGIPHPAFDLNHPLTSLTLRLEGSSRQIPQVVNIASYLDTFFPNLTSITELDRTDWSEITSEYNFPGSILAQFHRHIKDGQERDRIRRAAATSVVL</sequence>
<keyword evidence="2" id="KW-1185">Reference proteome</keyword>
<dbReference type="EMBL" id="NHTK01001328">
    <property type="protein sequence ID" value="PPR00172.1"/>
    <property type="molecule type" value="Genomic_DNA"/>
</dbReference>
<dbReference type="Proteomes" id="UP000284842">
    <property type="component" value="Unassembled WGS sequence"/>
</dbReference>
<feature type="non-terminal residue" evidence="1">
    <location>
        <position position="1"/>
    </location>
</feature>
<comment type="caution">
    <text evidence="1">The sequence shown here is derived from an EMBL/GenBank/DDBJ whole genome shotgun (WGS) entry which is preliminary data.</text>
</comment>
<dbReference type="PANTHER" id="PTHR32212">
    <property type="entry name" value="CYCLIN-LIKE F-BOX"/>
    <property type="match status" value="1"/>
</dbReference>
<organism evidence="1 2">
    <name type="scientific">Panaeolus cyanescens</name>
    <dbReference type="NCBI Taxonomy" id="181874"/>
    <lineage>
        <taxon>Eukaryota</taxon>
        <taxon>Fungi</taxon>
        <taxon>Dikarya</taxon>
        <taxon>Basidiomycota</taxon>
        <taxon>Agaricomycotina</taxon>
        <taxon>Agaricomycetes</taxon>
        <taxon>Agaricomycetidae</taxon>
        <taxon>Agaricales</taxon>
        <taxon>Agaricineae</taxon>
        <taxon>Galeropsidaceae</taxon>
        <taxon>Panaeolus</taxon>
    </lineage>
</organism>
<reference evidence="1 2" key="1">
    <citation type="journal article" date="2018" name="Evol. Lett.">
        <title>Horizontal gene cluster transfer increased hallucinogenic mushroom diversity.</title>
        <authorList>
            <person name="Reynolds H.T."/>
            <person name="Vijayakumar V."/>
            <person name="Gluck-Thaler E."/>
            <person name="Korotkin H.B."/>
            <person name="Matheny P.B."/>
            <person name="Slot J.C."/>
        </authorList>
    </citation>
    <scope>NUCLEOTIDE SEQUENCE [LARGE SCALE GENOMIC DNA]</scope>
    <source>
        <strain evidence="1 2">2629</strain>
    </source>
</reference>
<dbReference type="SUPFAM" id="SSF52047">
    <property type="entry name" value="RNI-like"/>
    <property type="match status" value="1"/>
</dbReference>
<dbReference type="OrthoDB" id="3129364at2759"/>
<evidence type="ECO:0000313" key="2">
    <source>
        <dbReference type="Proteomes" id="UP000284842"/>
    </source>
</evidence>
<dbReference type="InterPro" id="IPR032675">
    <property type="entry name" value="LRR_dom_sf"/>
</dbReference>
<proteinExistence type="predicted"/>
<dbReference type="AlphaFoldDB" id="A0A409YAZ3"/>
<dbReference type="InParanoid" id="A0A409YAZ3"/>
<dbReference type="Gene3D" id="3.80.10.10">
    <property type="entry name" value="Ribonuclease Inhibitor"/>
    <property type="match status" value="2"/>
</dbReference>
<evidence type="ECO:0000313" key="1">
    <source>
        <dbReference type="EMBL" id="PPR00172.1"/>
    </source>
</evidence>
<accession>A0A409YAZ3</accession>
<gene>
    <name evidence="1" type="ORF">CVT24_005084</name>
</gene>
<protein>
    <recommendedName>
        <fullName evidence="3">F-box domain-containing protein</fullName>
    </recommendedName>
</protein>
<dbReference type="PANTHER" id="PTHR32212:SF234">
    <property type="entry name" value="F-BOX_LRR-REPEAT PROTEIN 13-LIKE"/>
    <property type="match status" value="1"/>
</dbReference>
<evidence type="ECO:0008006" key="3">
    <source>
        <dbReference type="Google" id="ProtNLM"/>
    </source>
</evidence>